<reference evidence="1 2" key="1">
    <citation type="submission" date="2014-10" db="EMBL/GenBank/DDBJ databases">
        <authorList>
            <person name="Seo M.-J."/>
            <person name="Seok Y.J."/>
            <person name="Cha I.-T."/>
        </authorList>
    </citation>
    <scope>NUCLEOTIDE SEQUENCE [LARGE SCALE GENOMIC DNA]</scope>
    <source>
        <strain evidence="1 2">NEU</strain>
    </source>
</reference>
<dbReference type="PROSITE" id="PS51257">
    <property type="entry name" value="PROKAR_LIPOPROTEIN"/>
    <property type="match status" value="1"/>
</dbReference>
<dbReference type="AlphaFoldDB" id="A0A1S2NE39"/>
<proteinExistence type="predicted"/>
<evidence type="ECO:0000313" key="1">
    <source>
        <dbReference type="EMBL" id="OIJ43328.1"/>
    </source>
</evidence>
<accession>A0A1S2NE39</accession>
<dbReference type="EMBL" id="JRYB01000001">
    <property type="protein sequence ID" value="OIJ43328.1"/>
    <property type="molecule type" value="Genomic_DNA"/>
</dbReference>
<protein>
    <submittedName>
        <fullName evidence="1">Putative lipoprotein</fullName>
    </submittedName>
</protein>
<gene>
    <name evidence="1" type="ORF">LO55_4258</name>
</gene>
<dbReference type="Proteomes" id="UP000180246">
    <property type="component" value="Unassembled WGS sequence"/>
</dbReference>
<organism evidence="1 2">
    <name type="scientific">Massilia timonae</name>
    <dbReference type="NCBI Taxonomy" id="47229"/>
    <lineage>
        <taxon>Bacteria</taxon>
        <taxon>Pseudomonadati</taxon>
        <taxon>Pseudomonadota</taxon>
        <taxon>Betaproteobacteria</taxon>
        <taxon>Burkholderiales</taxon>
        <taxon>Oxalobacteraceae</taxon>
        <taxon>Telluria group</taxon>
        <taxon>Massilia</taxon>
    </lineage>
</organism>
<dbReference type="RefSeq" id="WP_005671120.1">
    <property type="nucleotide sequence ID" value="NZ_DIGR01000043.1"/>
</dbReference>
<name>A0A1S2NE39_9BURK</name>
<evidence type="ECO:0000313" key="2">
    <source>
        <dbReference type="Proteomes" id="UP000180246"/>
    </source>
</evidence>
<sequence>MNLQIKGAAKRLTFSLLLACGLGGCVAYGPPYATYDGAYVPADGYSSYSAYPYYGAYPYSSPAYAYPPVTLGLGFSYYDRGPRHYGHGHHHGRGHYHGGHGWRGHHGGHGGHRHGGHGRGHQRR</sequence>
<comment type="caution">
    <text evidence="1">The sequence shown here is derived from an EMBL/GenBank/DDBJ whole genome shotgun (WGS) entry which is preliminary data.</text>
</comment>
<keyword evidence="1" id="KW-0449">Lipoprotein</keyword>